<gene>
    <name evidence="5" type="ORF">SAMN05444695_107205</name>
</gene>
<reference evidence="5 6" key="1">
    <citation type="submission" date="2016-10" db="EMBL/GenBank/DDBJ databases">
        <authorList>
            <person name="de Groot N.N."/>
        </authorList>
    </citation>
    <scope>NUCLEOTIDE SEQUENCE [LARGE SCALE GENOMIC DNA]</scope>
    <source>
        <strain evidence="5 6">DSM 44892</strain>
    </source>
</reference>
<proteinExistence type="predicted"/>
<evidence type="ECO:0000259" key="3">
    <source>
        <dbReference type="Pfam" id="PF00561"/>
    </source>
</evidence>
<keyword evidence="6" id="KW-1185">Reference proteome</keyword>
<feature type="domain" description="AB hydrolase-1" evidence="3">
    <location>
        <begin position="137"/>
        <end position="292"/>
    </location>
</feature>
<dbReference type="Pfam" id="PF00561">
    <property type="entry name" value="Abhydrolase_1"/>
    <property type="match status" value="1"/>
</dbReference>
<feature type="signal peptide" evidence="2">
    <location>
        <begin position="1"/>
        <end position="19"/>
    </location>
</feature>
<feature type="region of interest" description="Disordered" evidence="1">
    <location>
        <begin position="32"/>
        <end position="52"/>
    </location>
</feature>
<dbReference type="InterPro" id="IPR013595">
    <property type="entry name" value="Pept_S33_TAP-like_C"/>
</dbReference>
<dbReference type="SUPFAM" id="SSF53474">
    <property type="entry name" value="alpha/beta-Hydrolases"/>
    <property type="match status" value="1"/>
</dbReference>
<dbReference type="AlphaFoldDB" id="A0A1G8KN71"/>
<evidence type="ECO:0000256" key="2">
    <source>
        <dbReference type="SAM" id="SignalP"/>
    </source>
</evidence>
<keyword evidence="2" id="KW-0732">Signal</keyword>
<evidence type="ECO:0000259" key="4">
    <source>
        <dbReference type="Pfam" id="PF08386"/>
    </source>
</evidence>
<accession>A0A1G8KN71</accession>
<keyword evidence="5" id="KW-0378">Hydrolase</keyword>
<protein>
    <submittedName>
        <fullName evidence="5">Alpha/beta hydrolase fold</fullName>
    </submittedName>
</protein>
<dbReference type="Pfam" id="PF08386">
    <property type="entry name" value="Abhydrolase_4"/>
    <property type="match status" value="1"/>
</dbReference>
<evidence type="ECO:0000256" key="1">
    <source>
        <dbReference type="SAM" id="MobiDB-lite"/>
    </source>
</evidence>
<dbReference type="GO" id="GO:0016787">
    <property type="term" value="F:hydrolase activity"/>
    <property type="evidence" value="ECO:0007669"/>
    <property type="project" value="UniProtKB-KW"/>
</dbReference>
<name>A0A1G8KN71_9NOCA</name>
<dbReference type="InterPro" id="IPR029058">
    <property type="entry name" value="AB_hydrolase_fold"/>
</dbReference>
<dbReference type="RefSeq" id="WP_072738115.1">
    <property type="nucleotide sequence ID" value="NZ_CP048813.1"/>
</dbReference>
<dbReference type="OrthoDB" id="5166357at2"/>
<feature type="domain" description="Peptidase S33 tripeptidyl aminopeptidase-like C-terminal" evidence="4">
    <location>
        <begin position="405"/>
        <end position="506"/>
    </location>
</feature>
<evidence type="ECO:0000313" key="6">
    <source>
        <dbReference type="Proteomes" id="UP000183263"/>
    </source>
</evidence>
<feature type="chain" id="PRO_5038478630" evidence="2">
    <location>
        <begin position="20"/>
        <end position="508"/>
    </location>
</feature>
<dbReference type="InterPro" id="IPR000073">
    <property type="entry name" value="AB_hydrolase_1"/>
</dbReference>
<dbReference type="Proteomes" id="UP000183263">
    <property type="component" value="Unassembled WGS sequence"/>
</dbReference>
<dbReference type="EMBL" id="FNDN01000007">
    <property type="protein sequence ID" value="SDI44884.1"/>
    <property type="molecule type" value="Genomic_DNA"/>
</dbReference>
<sequence length="508" mass="51301">MRRPVLLAIVLAVCCACGAGPSVRPHVAVEREPGPVAPEESVDDPAVDTPAPLGVPEQDLAWGPCDAQLPAPQGVTLECAQYEAQIDPGGALPGSFTMGALRARAANTPEDAAPLVFTSGSDRPSTELIGELAAGGLGPLLAAHPIVAVDRRGTGSSTEIDCLPVQDRHDLADLGQFTIGSNDRVERLSAISIEATVACTDYLQPQELTFDTAHAADDIEALRLLWGVDTLGLIGSGNGASVALAFAAKYPSNIGRLVLDSPEAVAVDAGTAAEHRVRGAEAALDAFAAQCVALACSLGPDPRAALTDLVVRAREGRIPATSSNAVLTALTGTLAGGAGDRAARVRGLADAASAALAGDPTPIGALANAAGADGDGRFVARCTDAQQLPSGDRVREFQAEWAERYPVFGPEAALELVSCTAWPATPPPAMPAELDVPVLFLVGTGDPVAGGEGLPAVTGAVGNAGAPHSTMTWHGSGHPAIQSECAQRAVVTYAADGTLPPGGSACPA</sequence>
<organism evidence="5 6">
    <name type="scientific">Rhodococcus triatomae</name>
    <dbReference type="NCBI Taxonomy" id="300028"/>
    <lineage>
        <taxon>Bacteria</taxon>
        <taxon>Bacillati</taxon>
        <taxon>Actinomycetota</taxon>
        <taxon>Actinomycetes</taxon>
        <taxon>Mycobacteriales</taxon>
        <taxon>Nocardiaceae</taxon>
        <taxon>Rhodococcus</taxon>
    </lineage>
</organism>
<dbReference type="Gene3D" id="3.40.50.1820">
    <property type="entry name" value="alpha/beta hydrolase"/>
    <property type="match status" value="2"/>
</dbReference>
<evidence type="ECO:0000313" key="5">
    <source>
        <dbReference type="EMBL" id="SDI44884.1"/>
    </source>
</evidence>